<accession>A0A1V9Y3X0</accession>
<evidence type="ECO:0000313" key="10">
    <source>
        <dbReference type="EMBL" id="OQR80434.1"/>
    </source>
</evidence>
<dbReference type="PROSITE" id="PS50011">
    <property type="entry name" value="PROTEIN_KINASE_DOM"/>
    <property type="match status" value="1"/>
</dbReference>
<dbReference type="EMBL" id="JNBR01003062">
    <property type="protein sequence ID" value="OQR80434.1"/>
    <property type="molecule type" value="Genomic_DNA"/>
</dbReference>
<organism evidence="10 11">
    <name type="scientific">Achlya hypogyna</name>
    <name type="common">Oomycete</name>
    <name type="synonym">Protoachlya hypogyna</name>
    <dbReference type="NCBI Taxonomy" id="1202772"/>
    <lineage>
        <taxon>Eukaryota</taxon>
        <taxon>Sar</taxon>
        <taxon>Stramenopiles</taxon>
        <taxon>Oomycota</taxon>
        <taxon>Saprolegniomycetes</taxon>
        <taxon>Saprolegniales</taxon>
        <taxon>Achlyaceae</taxon>
        <taxon>Achlya</taxon>
    </lineage>
</organism>
<evidence type="ECO:0000256" key="6">
    <source>
        <dbReference type="PROSITE-ProRule" id="PRU10141"/>
    </source>
</evidence>
<keyword evidence="3 6" id="KW-0547">Nucleotide-binding</keyword>
<dbReference type="SUPFAM" id="SSF48403">
    <property type="entry name" value="Ankyrin repeat"/>
    <property type="match status" value="1"/>
</dbReference>
<dbReference type="InterPro" id="IPR051681">
    <property type="entry name" value="Ser/Thr_Kinases-Pseudokinases"/>
</dbReference>
<sequence length="407" mass="44476">MVNQDFELVSAVVSRDVNSLRDLLLRRGNPNATDKVLATMSAALTLGAGQTLLHLAVLGDAQDILTELLQTAGIDVSLSNQLGDSPLVMAIKHGHRSFAKRMFAKVHKSTRHLDASELTVDFASRLGHGGFGAVYTGSWSGRTVAVKEGLRMDEVNSLQKEIRALQACSSPYLLQLLGFTSAPQVQLVLELMDGGDLRGYLYKKKRGEAVPVEYSTLEVAWVIANALADLHHEDLLHRDLKSHNVLLSSTNYIKLADLGLARNDASTMTKGVGTLYWMAPEVQDPNAKYNAAADIYSFGVILTELDTFQLPYADLKMAPVKVMSEVMAGRLRPSLRTDCPTWLRELATACMAHDPKQRPTAHEIVKLLQRQLKEPMDATTTPSSAKSIPESTPLQNLQSSKMTSSGI</sequence>
<dbReference type="Gene3D" id="1.25.40.20">
    <property type="entry name" value="Ankyrin repeat-containing domain"/>
    <property type="match status" value="1"/>
</dbReference>
<dbReference type="SUPFAM" id="SSF56112">
    <property type="entry name" value="Protein kinase-like (PK-like)"/>
    <property type="match status" value="1"/>
</dbReference>
<comment type="caution">
    <text evidence="10">The sequence shown here is derived from an EMBL/GenBank/DDBJ whole genome shotgun (WGS) entry which is preliminary data.</text>
</comment>
<dbReference type="STRING" id="1202772.A0A1V9Y3X0"/>
<dbReference type="InterPro" id="IPR011009">
    <property type="entry name" value="Kinase-like_dom_sf"/>
</dbReference>
<dbReference type="AlphaFoldDB" id="A0A1V9Y3X0"/>
<dbReference type="PROSITE" id="PS50088">
    <property type="entry name" value="ANK_REPEAT"/>
    <property type="match status" value="1"/>
</dbReference>
<evidence type="ECO:0000259" key="9">
    <source>
        <dbReference type="PROSITE" id="PS50011"/>
    </source>
</evidence>
<name>A0A1V9Y3X0_ACHHY</name>
<feature type="domain" description="Protein kinase" evidence="9">
    <location>
        <begin position="120"/>
        <end position="372"/>
    </location>
</feature>
<keyword evidence="4 6" id="KW-0067">ATP-binding</keyword>
<dbReference type="PRINTS" id="PR00109">
    <property type="entry name" value="TYRKINASE"/>
</dbReference>
<dbReference type="InterPro" id="IPR002110">
    <property type="entry name" value="Ankyrin_rpt"/>
</dbReference>
<dbReference type="InterPro" id="IPR000719">
    <property type="entry name" value="Prot_kinase_dom"/>
</dbReference>
<dbReference type="Gene3D" id="1.10.510.10">
    <property type="entry name" value="Transferase(Phosphotransferase) domain 1"/>
    <property type="match status" value="1"/>
</dbReference>
<evidence type="ECO:0000256" key="4">
    <source>
        <dbReference type="ARBA" id="ARBA00022840"/>
    </source>
</evidence>
<evidence type="ECO:0000256" key="2">
    <source>
        <dbReference type="ARBA" id="ARBA00022527"/>
    </source>
</evidence>
<evidence type="ECO:0000256" key="1">
    <source>
        <dbReference type="ARBA" id="ARBA00005843"/>
    </source>
</evidence>
<feature type="repeat" description="ANK" evidence="5">
    <location>
        <begin position="48"/>
        <end position="81"/>
    </location>
</feature>
<dbReference type="InterPro" id="IPR036770">
    <property type="entry name" value="Ankyrin_rpt-contain_sf"/>
</dbReference>
<dbReference type="OrthoDB" id="77576at2759"/>
<evidence type="ECO:0000313" key="11">
    <source>
        <dbReference type="Proteomes" id="UP000243579"/>
    </source>
</evidence>
<dbReference type="GO" id="GO:0005524">
    <property type="term" value="F:ATP binding"/>
    <property type="evidence" value="ECO:0007669"/>
    <property type="project" value="UniProtKB-UniRule"/>
</dbReference>
<evidence type="ECO:0000256" key="3">
    <source>
        <dbReference type="ARBA" id="ARBA00022741"/>
    </source>
</evidence>
<comment type="similarity">
    <text evidence="1">Belongs to the protein kinase superfamily. TKL Ser/Thr protein kinase family.</text>
</comment>
<proteinExistence type="inferred from homology"/>
<dbReference type="PIRSF" id="PIRSF000654">
    <property type="entry name" value="Integrin-linked_kinase"/>
    <property type="match status" value="1"/>
</dbReference>
<feature type="compositionally biased region" description="Polar residues" evidence="8">
    <location>
        <begin position="378"/>
        <end position="407"/>
    </location>
</feature>
<dbReference type="InterPro" id="IPR001245">
    <property type="entry name" value="Ser-Thr/Tyr_kinase_cat_dom"/>
</dbReference>
<keyword evidence="2 7" id="KW-0723">Serine/threonine-protein kinase</keyword>
<keyword evidence="10" id="KW-0808">Transferase</keyword>
<dbReference type="PROSITE" id="PS00108">
    <property type="entry name" value="PROTEIN_KINASE_ST"/>
    <property type="match status" value="1"/>
</dbReference>
<dbReference type="GO" id="GO:0004674">
    <property type="term" value="F:protein serine/threonine kinase activity"/>
    <property type="evidence" value="ECO:0007669"/>
    <property type="project" value="UniProtKB-KW"/>
</dbReference>
<reference evidence="10 11" key="1">
    <citation type="journal article" date="2014" name="Genome Biol. Evol.">
        <title>The secreted proteins of Achlya hypogyna and Thraustotheca clavata identify the ancestral oomycete secretome and reveal gene acquisitions by horizontal gene transfer.</title>
        <authorList>
            <person name="Misner I."/>
            <person name="Blouin N."/>
            <person name="Leonard G."/>
            <person name="Richards T.A."/>
            <person name="Lane C.E."/>
        </authorList>
    </citation>
    <scope>NUCLEOTIDE SEQUENCE [LARGE SCALE GENOMIC DNA]</scope>
    <source>
        <strain evidence="10 11">ATCC 48635</strain>
    </source>
</reference>
<dbReference type="SMART" id="SM00220">
    <property type="entry name" value="S_TKc"/>
    <property type="match status" value="1"/>
</dbReference>
<dbReference type="InterPro" id="IPR008271">
    <property type="entry name" value="Ser/Thr_kinase_AS"/>
</dbReference>
<evidence type="ECO:0000256" key="7">
    <source>
        <dbReference type="RuleBase" id="RU000304"/>
    </source>
</evidence>
<dbReference type="Pfam" id="PF00023">
    <property type="entry name" value="Ank"/>
    <property type="match status" value="1"/>
</dbReference>
<gene>
    <name evidence="10" type="ORF">ACHHYP_14254</name>
</gene>
<keyword evidence="10" id="KW-0418">Kinase</keyword>
<dbReference type="Pfam" id="PF07714">
    <property type="entry name" value="PK_Tyr_Ser-Thr"/>
    <property type="match status" value="1"/>
</dbReference>
<feature type="binding site" evidence="6">
    <location>
        <position position="147"/>
    </location>
    <ligand>
        <name>ATP</name>
        <dbReference type="ChEBI" id="CHEBI:30616"/>
    </ligand>
</feature>
<keyword evidence="5" id="KW-0040">ANK repeat</keyword>
<dbReference type="Proteomes" id="UP000243579">
    <property type="component" value="Unassembled WGS sequence"/>
</dbReference>
<evidence type="ECO:0000256" key="8">
    <source>
        <dbReference type="SAM" id="MobiDB-lite"/>
    </source>
</evidence>
<dbReference type="Gene3D" id="3.30.200.20">
    <property type="entry name" value="Phosphorylase Kinase, domain 1"/>
    <property type="match status" value="1"/>
</dbReference>
<protein>
    <submittedName>
        <fullName evidence="10">Protein kinase</fullName>
    </submittedName>
</protein>
<dbReference type="PROSITE" id="PS00107">
    <property type="entry name" value="PROTEIN_KINASE_ATP"/>
    <property type="match status" value="1"/>
</dbReference>
<feature type="region of interest" description="Disordered" evidence="8">
    <location>
        <begin position="374"/>
        <end position="407"/>
    </location>
</feature>
<dbReference type="InterPro" id="IPR017441">
    <property type="entry name" value="Protein_kinase_ATP_BS"/>
</dbReference>
<dbReference type="PANTHER" id="PTHR44329:SF214">
    <property type="entry name" value="PROTEIN KINASE DOMAIN-CONTAINING PROTEIN"/>
    <property type="match status" value="1"/>
</dbReference>
<dbReference type="PANTHER" id="PTHR44329">
    <property type="entry name" value="SERINE/THREONINE-PROTEIN KINASE TNNI3K-RELATED"/>
    <property type="match status" value="1"/>
</dbReference>
<keyword evidence="11" id="KW-1185">Reference proteome</keyword>
<evidence type="ECO:0000256" key="5">
    <source>
        <dbReference type="PROSITE-ProRule" id="PRU00023"/>
    </source>
</evidence>